<dbReference type="AlphaFoldDB" id="A0A1P8UVH3"/>
<evidence type="ECO:0000313" key="1">
    <source>
        <dbReference type="EMBL" id="APZ53385.1"/>
    </source>
</evidence>
<accession>A0A1P8UVH3</accession>
<sequence>MAAPQALADCSRGWELFPSPSYISCMWGAASVKRNICDRRNKLWMTDCRAQDGGCGYVGKSGD</sequence>
<proteinExistence type="predicted"/>
<name>A0A1P8UVH3_9RHOB</name>
<dbReference type="EMBL" id="CP015093">
    <property type="protein sequence ID" value="APZ53385.1"/>
    <property type="molecule type" value="Genomic_DNA"/>
</dbReference>
<dbReference type="KEGG" id="paby:Ga0080574_TMP3051"/>
<evidence type="ECO:0000313" key="2">
    <source>
        <dbReference type="Proteomes" id="UP000187059"/>
    </source>
</evidence>
<organism evidence="1 2">
    <name type="scientific">Salipiger abyssi</name>
    <dbReference type="NCBI Taxonomy" id="1250539"/>
    <lineage>
        <taxon>Bacteria</taxon>
        <taxon>Pseudomonadati</taxon>
        <taxon>Pseudomonadota</taxon>
        <taxon>Alphaproteobacteria</taxon>
        <taxon>Rhodobacterales</taxon>
        <taxon>Roseobacteraceae</taxon>
        <taxon>Salipiger</taxon>
    </lineage>
</organism>
<protein>
    <submittedName>
        <fullName evidence="1">Uncharacterized protein</fullName>
    </submittedName>
</protein>
<gene>
    <name evidence="1" type="ORF">Ga0080574_TMP3051</name>
</gene>
<keyword evidence="2" id="KW-1185">Reference proteome</keyword>
<dbReference type="Proteomes" id="UP000187059">
    <property type="component" value="Chromosome"/>
</dbReference>
<reference evidence="1 2" key="1">
    <citation type="submission" date="2016-04" db="EMBL/GenBank/DDBJ databases">
        <title>Deep-sea bacteria in the southern Pacific.</title>
        <authorList>
            <person name="Tang K."/>
        </authorList>
    </citation>
    <scope>NUCLEOTIDE SEQUENCE [LARGE SCALE GENOMIC DNA]</scope>
    <source>
        <strain evidence="1 2">JLT2014</strain>
    </source>
</reference>